<gene>
    <name evidence="5" type="ORF">B1202_07585</name>
</gene>
<dbReference type="SMART" id="SM00563">
    <property type="entry name" value="PlsC"/>
    <property type="match status" value="1"/>
</dbReference>
<dbReference type="Proteomes" id="UP000191160">
    <property type="component" value="Unassembled WGS sequence"/>
</dbReference>
<dbReference type="SUPFAM" id="SSF69593">
    <property type="entry name" value="Glycerol-3-phosphate (1)-acyltransferase"/>
    <property type="match status" value="1"/>
</dbReference>
<feature type="domain" description="Phospholipid/glycerol acyltransferase" evidence="4">
    <location>
        <begin position="49"/>
        <end position="161"/>
    </location>
</feature>
<dbReference type="Pfam" id="PF01553">
    <property type="entry name" value="Acyltransferase"/>
    <property type="match status" value="1"/>
</dbReference>
<keyword evidence="3 5" id="KW-0012">Acyltransferase</keyword>
<comment type="pathway">
    <text evidence="1">Lipid metabolism.</text>
</comment>
<dbReference type="GO" id="GO:0006654">
    <property type="term" value="P:phosphatidic acid biosynthetic process"/>
    <property type="evidence" value="ECO:0007669"/>
    <property type="project" value="TreeGrafter"/>
</dbReference>
<dbReference type="GO" id="GO:0003841">
    <property type="term" value="F:1-acylglycerol-3-phosphate O-acyltransferase activity"/>
    <property type="evidence" value="ECO:0007669"/>
    <property type="project" value="TreeGrafter"/>
</dbReference>
<name>A0A1T1H0W5_9GAMM</name>
<evidence type="ECO:0000256" key="2">
    <source>
        <dbReference type="ARBA" id="ARBA00022679"/>
    </source>
</evidence>
<proteinExistence type="predicted"/>
<comment type="caution">
    <text evidence="5">The sequence shown here is derived from an EMBL/GenBank/DDBJ whole genome shotgun (WGS) entry which is preliminary data.</text>
</comment>
<evidence type="ECO:0000313" key="6">
    <source>
        <dbReference type="Proteomes" id="UP000191160"/>
    </source>
</evidence>
<evidence type="ECO:0000256" key="1">
    <source>
        <dbReference type="ARBA" id="ARBA00005189"/>
    </source>
</evidence>
<evidence type="ECO:0000256" key="3">
    <source>
        <dbReference type="ARBA" id="ARBA00023315"/>
    </source>
</evidence>
<organism evidence="5 6">
    <name type="scientific">Acinetobacter amyesii</name>
    <dbReference type="NCBI Taxonomy" id="2942470"/>
    <lineage>
        <taxon>Bacteria</taxon>
        <taxon>Pseudomonadati</taxon>
        <taxon>Pseudomonadota</taxon>
        <taxon>Gammaproteobacteria</taxon>
        <taxon>Moraxellales</taxon>
        <taxon>Moraxellaceae</taxon>
        <taxon>Acinetobacter</taxon>
    </lineage>
</organism>
<dbReference type="PANTHER" id="PTHR10434">
    <property type="entry name" value="1-ACYL-SN-GLYCEROL-3-PHOSPHATE ACYLTRANSFERASE"/>
    <property type="match status" value="1"/>
</dbReference>
<dbReference type="EMBL" id="MVKX01000004">
    <property type="protein sequence ID" value="OOV83496.1"/>
    <property type="molecule type" value="Genomic_DNA"/>
</dbReference>
<dbReference type="PANTHER" id="PTHR10434:SF9">
    <property type="entry name" value="PHOSPHOLIPID_GLYCEROL ACYLTRANSFERASE DOMAIN-CONTAINING PROTEIN"/>
    <property type="match status" value="1"/>
</dbReference>
<accession>A0A1T1H0W5</accession>
<keyword evidence="2 5" id="KW-0808">Transferase</keyword>
<dbReference type="RefSeq" id="WP_078189966.1">
    <property type="nucleotide sequence ID" value="NZ_JAMCOZ010000007.1"/>
</dbReference>
<evidence type="ECO:0000259" key="4">
    <source>
        <dbReference type="SMART" id="SM00563"/>
    </source>
</evidence>
<dbReference type="InterPro" id="IPR002123">
    <property type="entry name" value="Plipid/glycerol_acylTrfase"/>
</dbReference>
<dbReference type="AlphaFoldDB" id="A0A1T1H0W5"/>
<evidence type="ECO:0000313" key="5">
    <source>
        <dbReference type="EMBL" id="OOV83496.1"/>
    </source>
</evidence>
<sequence>MNQKTLLFPVLPDQVPSRGSTLSRAIFKKLFLAQGWKFDGEFPNLAKAVAIISPHTSNIDAWHGFLALLGIGIKITIFGKNTLFDTPLKPLLDWVGVIPVQRENPHGLTREIAEIVQATDQIWIGMAPEGTRKKADKIRSGFYYIAYEAQIPIVMFSFDYAKKTIHCLGVFEPSGDFETDLEKILKIYDGKFSPKNPEWLALPLQKHWKKP</sequence>
<protein>
    <submittedName>
        <fullName evidence="5">Acyltransferase</fullName>
    </submittedName>
</protein>
<reference evidence="5 6" key="1">
    <citation type="submission" date="2017-02" db="EMBL/GenBank/DDBJ databases">
        <title>Acinetobacter sp. ANC 4945, whole genome shotgun sequencing project.</title>
        <authorList>
            <person name="Radolfova-Krizova L."/>
            <person name="Al Atrouni A."/>
            <person name="Nemec A."/>
        </authorList>
    </citation>
    <scope>NUCLEOTIDE SEQUENCE [LARGE SCALE GENOMIC DNA]</scope>
    <source>
        <strain evidence="5 6">ANC 4945</strain>
    </source>
</reference>
<keyword evidence="6" id="KW-1185">Reference proteome</keyword>